<dbReference type="Proteomes" id="UP000054477">
    <property type="component" value="Unassembled WGS sequence"/>
</dbReference>
<protein>
    <submittedName>
        <fullName evidence="2">Uncharacterized protein</fullName>
    </submittedName>
</protein>
<feature type="compositionally biased region" description="Basic residues" evidence="1">
    <location>
        <begin position="152"/>
        <end position="161"/>
    </location>
</feature>
<dbReference type="STRING" id="1095629.A0A0C9Y2W1"/>
<reference evidence="3" key="2">
    <citation type="submission" date="2015-01" db="EMBL/GenBank/DDBJ databases">
        <title>Evolutionary Origins and Diversification of the Mycorrhizal Mutualists.</title>
        <authorList>
            <consortium name="DOE Joint Genome Institute"/>
            <consortium name="Mycorrhizal Genomics Consortium"/>
            <person name="Kohler A."/>
            <person name="Kuo A."/>
            <person name="Nagy L.G."/>
            <person name="Floudas D."/>
            <person name="Copeland A."/>
            <person name="Barry K.W."/>
            <person name="Cichocki N."/>
            <person name="Veneault-Fourrey C."/>
            <person name="LaButti K."/>
            <person name="Lindquist E.A."/>
            <person name="Lipzen A."/>
            <person name="Lundell T."/>
            <person name="Morin E."/>
            <person name="Murat C."/>
            <person name="Riley R."/>
            <person name="Ohm R."/>
            <person name="Sun H."/>
            <person name="Tunlid A."/>
            <person name="Henrissat B."/>
            <person name="Grigoriev I.V."/>
            <person name="Hibbett D.S."/>
            <person name="Martin F."/>
        </authorList>
    </citation>
    <scope>NUCLEOTIDE SEQUENCE [LARGE SCALE GENOMIC DNA]</scope>
    <source>
        <strain evidence="3">LaAM-08-1</strain>
    </source>
</reference>
<evidence type="ECO:0000256" key="1">
    <source>
        <dbReference type="SAM" id="MobiDB-lite"/>
    </source>
</evidence>
<evidence type="ECO:0000313" key="2">
    <source>
        <dbReference type="EMBL" id="KIK04427.1"/>
    </source>
</evidence>
<evidence type="ECO:0000313" key="3">
    <source>
        <dbReference type="Proteomes" id="UP000054477"/>
    </source>
</evidence>
<dbReference type="AlphaFoldDB" id="A0A0C9Y2W1"/>
<feature type="region of interest" description="Disordered" evidence="1">
    <location>
        <begin position="137"/>
        <end position="161"/>
    </location>
</feature>
<feature type="compositionally biased region" description="Polar residues" evidence="1">
    <location>
        <begin position="142"/>
        <end position="151"/>
    </location>
</feature>
<keyword evidence="3" id="KW-1185">Reference proteome</keyword>
<organism evidence="2 3">
    <name type="scientific">Laccaria amethystina LaAM-08-1</name>
    <dbReference type="NCBI Taxonomy" id="1095629"/>
    <lineage>
        <taxon>Eukaryota</taxon>
        <taxon>Fungi</taxon>
        <taxon>Dikarya</taxon>
        <taxon>Basidiomycota</taxon>
        <taxon>Agaricomycotina</taxon>
        <taxon>Agaricomycetes</taxon>
        <taxon>Agaricomycetidae</taxon>
        <taxon>Agaricales</taxon>
        <taxon>Agaricineae</taxon>
        <taxon>Hydnangiaceae</taxon>
        <taxon>Laccaria</taxon>
    </lineage>
</organism>
<sequence>MIGRHLACPVCVNTWGSDNAISDITPAAGWGIIDCPPDAPQQDIRLVCKDDSSANCAHLYGGTTTNNNGAVGKVVRLPENCGKSAFTVVTKAYTPQDQTLPSNPTVKSLQLDTSFSSVNPSTAGPVNFAIRAANVPGANGDLPTSPQQQRRSNSRIFRRGT</sequence>
<proteinExistence type="predicted"/>
<dbReference type="EMBL" id="KN838569">
    <property type="protein sequence ID" value="KIK04427.1"/>
    <property type="molecule type" value="Genomic_DNA"/>
</dbReference>
<dbReference type="HOGENOM" id="CLU_1643982_0_0_1"/>
<reference evidence="2 3" key="1">
    <citation type="submission" date="2014-04" db="EMBL/GenBank/DDBJ databases">
        <authorList>
            <consortium name="DOE Joint Genome Institute"/>
            <person name="Kuo A."/>
            <person name="Kohler A."/>
            <person name="Nagy L.G."/>
            <person name="Floudas D."/>
            <person name="Copeland A."/>
            <person name="Barry K.W."/>
            <person name="Cichocki N."/>
            <person name="Veneault-Fourrey C."/>
            <person name="LaButti K."/>
            <person name="Lindquist E.A."/>
            <person name="Lipzen A."/>
            <person name="Lundell T."/>
            <person name="Morin E."/>
            <person name="Murat C."/>
            <person name="Sun H."/>
            <person name="Tunlid A."/>
            <person name="Henrissat B."/>
            <person name="Grigoriev I.V."/>
            <person name="Hibbett D.S."/>
            <person name="Martin F."/>
            <person name="Nordberg H.P."/>
            <person name="Cantor M.N."/>
            <person name="Hua S.X."/>
        </authorList>
    </citation>
    <scope>NUCLEOTIDE SEQUENCE [LARGE SCALE GENOMIC DNA]</scope>
    <source>
        <strain evidence="2 3">LaAM-08-1</strain>
    </source>
</reference>
<accession>A0A0C9Y2W1</accession>
<gene>
    <name evidence="2" type="ORF">K443DRAFT_120960</name>
</gene>
<dbReference type="OrthoDB" id="73875at2759"/>
<name>A0A0C9Y2W1_9AGAR</name>